<dbReference type="PANTHER" id="PTHR43236">
    <property type="entry name" value="ANTITOXIN HIGA1"/>
    <property type="match status" value="1"/>
</dbReference>
<evidence type="ECO:0000256" key="1">
    <source>
        <dbReference type="SAM" id="Coils"/>
    </source>
</evidence>
<dbReference type="Proteomes" id="UP000886858">
    <property type="component" value="Unassembled WGS sequence"/>
</dbReference>
<feature type="domain" description="IrrE N-terminal-like" evidence="2">
    <location>
        <begin position="42"/>
        <end position="142"/>
    </location>
</feature>
<dbReference type="InterPro" id="IPR052345">
    <property type="entry name" value="Rad_response_metalloprotease"/>
</dbReference>
<evidence type="ECO:0000313" key="3">
    <source>
        <dbReference type="EMBL" id="HJA92740.1"/>
    </source>
</evidence>
<protein>
    <submittedName>
        <fullName evidence="3">ImmA/IrrE family metallo-endopeptidase</fullName>
    </submittedName>
</protein>
<keyword evidence="1" id="KW-0175">Coiled coil</keyword>
<sequence>MADSAMIYQSIAEIYKKCRVKSFPINCLKILDVYGIKYKPYSSQKSSVICFSVSNDAFTAKGTIFYNDTLAKRRVAFSLMHEFAHIVMNIPDDSAEQEDEADYFASCILAPRILIHYLLDKKDAPAIHDRFGLSYTAANNALRDYKRWCRDFEINGPSRVELEIYKPFAPALSKKEDEKPIRSDLPDSVKKHIAKLRRERKKIAKEMQAHEKRHQFLSDNLYDGDDFKIAKDMRSYYEELSL</sequence>
<organism evidence="3 4">
    <name type="scientific">Candidatus Eisenbergiella merdipullorum</name>
    <dbReference type="NCBI Taxonomy" id="2838553"/>
    <lineage>
        <taxon>Bacteria</taxon>
        <taxon>Bacillati</taxon>
        <taxon>Bacillota</taxon>
        <taxon>Clostridia</taxon>
        <taxon>Lachnospirales</taxon>
        <taxon>Lachnospiraceae</taxon>
        <taxon>Eisenbergiella</taxon>
    </lineage>
</organism>
<accession>A0A9D2I5J7</accession>
<gene>
    <name evidence="3" type="ORF">H9717_06440</name>
</gene>
<name>A0A9D2I5J7_9FIRM</name>
<reference evidence="3" key="2">
    <citation type="submission" date="2021-04" db="EMBL/GenBank/DDBJ databases">
        <authorList>
            <person name="Gilroy R."/>
        </authorList>
    </citation>
    <scope>NUCLEOTIDE SEQUENCE</scope>
    <source>
        <strain evidence="3">CHK179-7159</strain>
    </source>
</reference>
<evidence type="ECO:0000313" key="4">
    <source>
        <dbReference type="Proteomes" id="UP000886858"/>
    </source>
</evidence>
<dbReference type="EMBL" id="DWYY01000066">
    <property type="protein sequence ID" value="HJA92740.1"/>
    <property type="molecule type" value="Genomic_DNA"/>
</dbReference>
<dbReference type="Gene3D" id="1.10.10.2910">
    <property type="match status" value="1"/>
</dbReference>
<dbReference type="InterPro" id="IPR010359">
    <property type="entry name" value="IrrE_HExxH"/>
</dbReference>
<feature type="coiled-coil region" evidence="1">
    <location>
        <begin position="193"/>
        <end position="220"/>
    </location>
</feature>
<dbReference type="AlphaFoldDB" id="A0A9D2I5J7"/>
<dbReference type="Pfam" id="PF06114">
    <property type="entry name" value="Peptidase_M78"/>
    <property type="match status" value="1"/>
</dbReference>
<proteinExistence type="predicted"/>
<dbReference type="PANTHER" id="PTHR43236:SF1">
    <property type="entry name" value="BLL7220 PROTEIN"/>
    <property type="match status" value="1"/>
</dbReference>
<evidence type="ECO:0000259" key="2">
    <source>
        <dbReference type="Pfam" id="PF06114"/>
    </source>
</evidence>
<reference evidence="3" key="1">
    <citation type="journal article" date="2021" name="PeerJ">
        <title>Extensive microbial diversity within the chicken gut microbiome revealed by metagenomics and culture.</title>
        <authorList>
            <person name="Gilroy R."/>
            <person name="Ravi A."/>
            <person name="Getino M."/>
            <person name="Pursley I."/>
            <person name="Horton D.L."/>
            <person name="Alikhan N.F."/>
            <person name="Baker D."/>
            <person name="Gharbi K."/>
            <person name="Hall N."/>
            <person name="Watson M."/>
            <person name="Adriaenssens E.M."/>
            <person name="Foster-Nyarko E."/>
            <person name="Jarju S."/>
            <person name="Secka A."/>
            <person name="Antonio M."/>
            <person name="Oren A."/>
            <person name="Chaudhuri R.R."/>
            <person name="La Ragione R."/>
            <person name="Hildebrand F."/>
            <person name="Pallen M.J."/>
        </authorList>
    </citation>
    <scope>NUCLEOTIDE SEQUENCE</scope>
    <source>
        <strain evidence="3">CHK179-7159</strain>
    </source>
</reference>
<comment type="caution">
    <text evidence="3">The sequence shown here is derived from an EMBL/GenBank/DDBJ whole genome shotgun (WGS) entry which is preliminary data.</text>
</comment>